<feature type="chain" id="PRO_5030760739" description="DUF4232 domain-containing protein" evidence="1">
    <location>
        <begin position="27"/>
        <end position="175"/>
    </location>
</feature>
<evidence type="ECO:0000313" key="4">
    <source>
        <dbReference type="Proteomes" id="UP000571554"/>
    </source>
</evidence>
<organism evidence="3 4">
    <name type="scientific">Paraburkholderia bannensis</name>
    <dbReference type="NCBI Taxonomy" id="765414"/>
    <lineage>
        <taxon>Bacteria</taxon>
        <taxon>Pseudomonadati</taxon>
        <taxon>Pseudomonadota</taxon>
        <taxon>Betaproteobacteria</taxon>
        <taxon>Burkholderiales</taxon>
        <taxon>Burkholderiaceae</taxon>
        <taxon>Paraburkholderia</taxon>
    </lineage>
</organism>
<sequence length="175" mass="18400">MLKTITKTMGVLLCAALSTHAASARAQAVPCEPGQLALSLDDGGGDFNGMSHGGTYVVLRNRGRSRCQIPARPDLAFLDANEQTLQASLQATPGMHPGPVLLPVVIPPHASVRASLRWVTGEVFDDSQCIDASALRVGIGQGALTAPLQAHLCGARAQGPQYQFVPFQPKRPPTN</sequence>
<feature type="domain" description="DUF4232" evidence="2">
    <location>
        <begin position="31"/>
        <end position="149"/>
    </location>
</feature>
<accession>A0A7W9WVE6</accession>
<dbReference type="InterPro" id="IPR025326">
    <property type="entry name" value="DUF4232"/>
</dbReference>
<evidence type="ECO:0000259" key="2">
    <source>
        <dbReference type="Pfam" id="PF14016"/>
    </source>
</evidence>
<comment type="caution">
    <text evidence="3">The sequence shown here is derived from an EMBL/GenBank/DDBJ whole genome shotgun (WGS) entry which is preliminary data.</text>
</comment>
<name>A0A7W9WVE6_9BURK</name>
<dbReference type="Pfam" id="PF14016">
    <property type="entry name" value="DUF4232"/>
    <property type="match status" value="1"/>
</dbReference>
<proteinExistence type="predicted"/>
<dbReference type="AlphaFoldDB" id="A0A7W9WVE6"/>
<evidence type="ECO:0000313" key="3">
    <source>
        <dbReference type="EMBL" id="MBB6105282.1"/>
    </source>
</evidence>
<feature type="signal peptide" evidence="1">
    <location>
        <begin position="1"/>
        <end position="26"/>
    </location>
</feature>
<keyword evidence="4" id="KW-1185">Reference proteome</keyword>
<reference evidence="3 4" key="1">
    <citation type="submission" date="2020-08" db="EMBL/GenBank/DDBJ databases">
        <title>Above-ground endophytic microbial communities from plants in different locations in the United States.</title>
        <authorList>
            <person name="Frank C."/>
        </authorList>
    </citation>
    <scope>NUCLEOTIDE SEQUENCE [LARGE SCALE GENOMIC DNA]</scope>
    <source>
        <strain evidence="3 4">WP4_2_2</strain>
    </source>
</reference>
<dbReference type="EMBL" id="JACHBW010000016">
    <property type="protein sequence ID" value="MBB6105282.1"/>
    <property type="molecule type" value="Genomic_DNA"/>
</dbReference>
<gene>
    <name evidence="3" type="ORF">F4827_005148</name>
</gene>
<protein>
    <recommendedName>
        <fullName evidence="2">DUF4232 domain-containing protein</fullName>
    </recommendedName>
</protein>
<evidence type="ECO:0000256" key="1">
    <source>
        <dbReference type="SAM" id="SignalP"/>
    </source>
</evidence>
<dbReference type="RefSeq" id="WP_183727892.1">
    <property type="nucleotide sequence ID" value="NZ_JACHBW010000016.1"/>
</dbReference>
<dbReference type="Proteomes" id="UP000571554">
    <property type="component" value="Unassembled WGS sequence"/>
</dbReference>
<keyword evidence="1" id="KW-0732">Signal</keyword>